<proteinExistence type="predicted"/>
<gene>
    <name evidence="3" type="ORF">UW60_C0005G0007</name>
</gene>
<feature type="transmembrane region" description="Helical" evidence="1">
    <location>
        <begin position="233"/>
        <end position="257"/>
    </location>
</feature>
<dbReference type="Proteomes" id="UP000034826">
    <property type="component" value="Unassembled WGS sequence"/>
</dbReference>
<feature type="transmembrane region" description="Helical" evidence="1">
    <location>
        <begin position="305"/>
        <end position="326"/>
    </location>
</feature>
<feature type="transmembrane region" description="Helical" evidence="1">
    <location>
        <begin position="18"/>
        <end position="38"/>
    </location>
</feature>
<dbReference type="InterPro" id="IPR050879">
    <property type="entry name" value="Acyltransferase_3"/>
</dbReference>
<evidence type="ECO:0000256" key="1">
    <source>
        <dbReference type="SAM" id="Phobius"/>
    </source>
</evidence>
<accession>A0A0G1J7Z3</accession>
<dbReference type="EMBL" id="LCIY01000005">
    <property type="protein sequence ID" value="KKT67493.1"/>
    <property type="molecule type" value="Genomic_DNA"/>
</dbReference>
<organism evidence="3 4">
    <name type="scientific">Candidatus Woesebacteria bacterium GW2011_GWA2_44_33</name>
    <dbReference type="NCBI Taxonomy" id="1618564"/>
    <lineage>
        <taxon>Bacteria</taxon>
        <taxon>Candidatus Woeseibacteriota</taxon>
    </lineage>
</organism>
<comment type="caution">
    <text evidence="3">The sequence shown here is derived from an EMBL/GenBank/DDBJ whole genome shotgun (WGS) entry which is preliminary data.</text>
</comment>
<protein>
    <submittedName>
        <fullName evidence="3">Putative transferase transmembrane protein</fullName>
    </submittedName>
</protein>
<reference evidence="3 4" key="1">
    <citation type="journal article" date="2015" name="Nature">
        <title>rRNA introns, odd ribosomes, and small enigmatic genomes across a large radiation of phyla.</title>
        <authorList>
            <person name="Brown C.T."/>
            <person name="Hug L.A."/>
            <person name="Thomas B.C."/>
            <person name="Sharon I."/>
            <person name="Castelle C.J."/>
            <person name="Singh A."/>
            <person name="Wilkins M.J."/>
            <person name="Williams K.H."/>
            <person name="Banfield J.F."/>
        </authorList>
    </citation>
    <scope>NUCLEOTIDE SEQUENCE [LARGE SCALE GENOMIC DNA]</scope>
</reference>
<evidence type="ECO:0000259" key="2">
    <source>
        <dbReference type="Pfam" id="PF01757"/>
    </source>
</evidence>
<name>A0A0G1J7Z3_9BACT</name>
<evidence type="ECO:0000313" key="3">
    <source>
        <dbReference type="EMBL" id="KKT67493.1"/>
    </source>
</evidence>
<keyword evidence="3" id="KW-0808">Transferase</keyword>
<feature type="transmembrane region" description="Helical" evidence="1">
    <location>
        <begin position="165"/>
        <end position="184"/>
    </location>
</feature>
<feature type="transmembrane region" description="Helical" evidence="1">
    <location>
        <begin position="263"/>
        <end position="284"/>
    </location>
</feature>
<keyword evidence="1" id="KW-0472">Membrane</keyword>
<dbReference type="GO" id="GO:0016747">
    <property type="term" value="F:acyltransferase activity, transferring groups other than amino-acyl groups"/>
    <property type="evidence" value="ECO:0007669"/>
    <property type="project" value="InterPro"/>
</dbReference>
<feature type="domain" description="Acyltransferase 3" evidence="2">
    <location>
        <begin position="11"/>
        <end position="353"/>
    </location>
</feature>
<sequence>MQNTDNGRITKLDGLRGLLSLVVALNHSFLVVAIPAYANVWGQNYLVFQNLQAKIQQLIMLIGNGGAAVTMFFLLSGLVLGQSMSRVEFSFKGLLSFYTKRILRLYPVYIFIILITAIYMRVGFRYQMFPFASDWYLWWMNFQMTIKELIYNFFFIHVYLGGVTWTLRVILIASFIFPVFYQISKKPGRLTSLILSLFLIIASFTIFDINGFRDLRYLYMFYLGLILPKFKSLFVAIPSWIIYSLVPFSLILLLAIRYTTDEYFGGLVESIISWFIIGIIVYNGKTKIFDFLNQKTFLFFGKISYSLYLVHFTVLYILARLMFSWLPNLPYSGSYLPIHMALFVLSLFIATLVSLFVHHYIEIPSLQMGNAINRKLQKS</sequence>
<dbReference type="AlphaFoldDB" id="A0A0G1J7Z3"/>
<feature type="transmembrane region" description="Helical" evidence="1">
    <location>
        <begin position="190"/>
        <end position="212"/>
    </location>
</feature>
<evidence type="ECO:0000313" key="4">
    <source>
        <dbReference type="Proteomes" id="UP000034826"/>
    </source>
</evidence>
<feature type="transmembrane region" description="Helical" evidence="1">
    <location>
        <begin position="58"/>
        <end position="81"/>
    </location>
</feature>
<dbReference type="InterPro" id="IPR002656">
    <property type="entry name" value="Acyl_transf_3_dom"/>
</dbReference>
<feature type="transmembrane region" description="Helical" evidence="1">
    <location>
        <begin position="102"/>
        <end position="124"/>
    </location>
</feature>
<dbReference type="Pfam" id="PF01757">
    <property type="entry name" value="Acyl_transf_3"/>
    <property type="match status" value="1"/>
</dbReference>
<dbReference type="PANTHER" id="PTHR23028">
    <property type="entry name" value="ACETYLTRANSFERASE"/>
    <property type="match status" value="1"/>
</dbReference>
<feature type="transmembrane region" description="Helical" evidence="1">
    <location>
        <begin position="136"/>
        <end position="158"/>
    </location>
</feature>
<feature type="transmembrane region" description="Helical" evidence="1">
    <location>
        <begin position="338"/>
        <end position="361"/>
    </location>
</feature>
<keyword evidence="1 3" id="KW-0812">Transmembrane</keyword>
<dbReference type="PANTHER" id="PTHR23028:SF134">
    <property type="entry name" value="PUTATIVE (AFU_ORTHOLOGUE AFUA_4G08520)-RELATED"/>
    <property type="match status" value="1"/>
</dbReference>
<keyword evidence="1" id="KW-1133">Transmembrane helix</keyword>